<evidence type="ECO:0000259" key="3">
    <source>
        <dbReference type="PROSITE" id="PS50125"/>
    </source>
</evidence>
<keyword evidence="1" id="KW-0547">Nucleotide-binding</keyword>
<dbReference type="Gene3D" id="3.30.70.1230">
    <property type="entry name" value="Nucleotide cyclase"/>
    <property type="match status" value="1"/>
</dbReference>
<dbReference type="GO" id="GO:0004016">
    <property type="term" value="F:adenylate cyclase activity"/>
    <property type="evidence" value="ECO:0007669"/>
    <property type="project" value="TreeGrafter"/>
</dbReference>
<evidence type="ECO:0000256" key="2">
    <source>
        <dbReference type="ARBA" id="ARBA00022840"/>
    </source>
</evidence>
<dbReference type="EMBL" id="FN648818">
    <property type="protein sequence ID" value="CBN78723.1"/>
    <property type="molecule type" value="Genomic_DNA"/>
</dbReference>
<proteinExistence type="predicted"/>
<name>D8LQF9_ECTSI</name>
<dbReference type="InterPro" id="IPR029787">
    <property type="entry name" value="Nucleotide_cyclase"/>
</dbReference>
<dbReference type="PANTHER" id="PTHR16305:SF35">
    <property type="entry name" value="TRANSCRIPTIONAL ACTIVATOR DOMAIN"/>
    <property type="match status" value="1"/>
</dbReference>
<dbReference type="EMBL" id="FN649729">
    <property type="protein sequence ID" value="CBN78723.1"/>
    <property type="molecule type" value="Genomic_DNA"/>
</dbReference>
<evidence type="ECO:0000313" key="5">
    <source>
        <dbReference type="Proteomes" id="UP000002630"/>
    </source>
</evidence>
<feature type="domain" description="Guanylate cyclase" evidence="3">
    <location>
        <begin position="4"/>
        <end position="64"/>
    </location>
</feature>
<accession>D8LQF9</accession>
<dbReference type="GO" id="GO:0005737">
    <property type="term" value="C:cytoplasm"/>
    <property type="evidence" value="ECO:0007669"/>
    <property type="project" value="TreeGrafter"/>
</dbReference>
<dbReference type="SUPFAM" id="SSF55073">
    <property type="entry name" value="Nucleotide cyclase"/>
    <property type="match status" value="1"/>
</dbReference>
<keyword evidence="5" id="KW-1185">Reference proteome</keyword>
<protein>
    <submittedName>
        <fullName evidence="4">Guanylyl cyclase</fullName>
    </submittedName>
</protein>
<sequence>MDAALLFVDISGYTASMEMFAQQGAQGIEKFWKMFNAYFCDLLDIIQGTGGDIDCFAGDAILIVYETERIWKRTGESVRKCINTLDGTQPTKLCLATMAAAQCGGRLLNKLSPYNFSDGVNESTLTLHGSIGVGSLRTVNIGGTTAQAGSSFATFVCGGVFEQLAIAHDLSRKNEVCLSGEASTSAAEEAKPPGVLQGLNPAKATMPSLYTSVSKDTNVCTRLNMTAPEYDGLTEDLKSFIPSSVLDKMESVRGDAASGIALGELRQGTVGFVKFDIKDINSSACANPEDGIKEVAQVAMMGFREVLIAGGYVNKVHRVTQEDRPREEQG</sequence>
<dbReference type="AlphaFoldDB" id="D8LQF9"/>
<dbReference type="Proteomes" id="UP000002630">
    <property type="component" value="Linkage Group LG04"/>
</dbReference>
<dbReference type="InParanoid" id="D8LQF9"/>
<dbReference type="InterPro" id="IPR001054">
    <property type="entry name" value="A/G_cyclase"/>
</dbReference>
<dbReference type="GO" id="GO:0035556">
    <property type="term" value="P:intracellular signal transduction"/>
    <property type="evidence" value="ECO:0007669"/>
    <property type="project" value="InterPro"/>
</dbReference>
<organism evidence="4 5">
    <name type="scientific">Ectocarpus siliculosus</name>
    <name type="common">Brown alga</name>
    <name type="synonym">Conferva siliculosa</name>
    <dbReference type="NCBI Taxonomy" id="2880"/>
    <lineage>
        <taxon>Eukaryota</taxon>
        <taxon>Sar</taxon>
        <taxon>Stramenopiles</taxon>
        <taxon>Ochrophyta</taxon>
        <taxon>PX clade</taxon>
        <taxon>Phaeophyceae</taxon>
        <taxon>Ectocarpales</taxon>
        <taxon>Ectocarpaceae</taxon>
        <taxon>Ectocarpus</taxon>
    </lineage>
</organism>
<dbReference type="PROSITE" id="PS50125">
    <property type="entry name" value="GUANYLATE_CYCLASE_2"/>
    <property type="match status" value="1"/>
</dbReference>
<dbReference type="STRING" id="2880.D8LQF9"/>
<dbReference type="PANTHER" id="PTHR16305">
    <property type="entry name" value="TESTICULAR SOLUBLE ADENYLYL CYCLASE"/>
    <property type="match status" value="1"/>
</dbReference>
<gene>
    <name evidence="4" type="ORF">Esi_0006_0086</name>
</gene>
<keyword evidence="2" id="KW-0067">ATP-binding</keyword>
<dbReference type="GO" id="GO:0005524">
    <property type="term" value="F:ATP binding"/>
    <property type="evidence" value="ECO:0007669"/>
    <property type="project" value="UniProtKB-KW"/>
</dbReference>
<evidence type="ECO:0000313" key="4">
    <source>
        <dbReference type="EMBL" id="CBN78723.1"/>
    </source>
</evidence>
<dbReference type="OrthoDB" id="194468at2759"/>
<dbReference type="GO" id="GO:0009190">
    <property type="term" value="P:cyclic nucleotide biosynthetic process"/>
    <property type="evidence" value="ECO:0007669"/>
    <property type="project" value="InterPro"/>
</dbReference>
<reference evidence="4 5" key="1">
    <citation type="journal article" date="2010" name="Nature">
        <title>The Ectocarpus genome and the independent evolution of multicellularity in brown algae.</title>
        <authorList>
            <person name="Cock J.M."/>
            <person name="Sterck L."/>
            <person name="Rouze P."/>
            <person name="Scornet D."/>
            <person name="Allen A.E."/>
            <person name="Amoutzias G."/>
            <person name="Anthouard V."/>
            <person name="Artiguenave F."/>
            <person name="Aury J.M."/>
            <person name="Badger J.H."/>
            <person name="Beszteri B."/>
            <person name="Billiau K."/>
            <person name="Bonnet E."/>
            <person name="Bothwell J.H."/>
            <person name="Bowler C."/>
            <person name="Boyen C."/>
            <person name="Brownlee C."/>
            <person name="Carrano C.J."/>
            <person name="Charrier B."/>
            <person name="Cho G.Y."/>
            <person name="Coelho S.M."/>
            <person name="Collen J."/>
            <person name="Corre E."/>
            <person name="Da Silva C."/>
            <person name="Delage L."/>
            <person name="Delaroque N."/>
            <person name="Dittami S.M."/>
            <person name="Doulbeau S."/>
            <person name="Elias M."/>
            <person name="Farnham G."/>
            <person name="Gachon C.M."/>
            <person name="Gschloessl B."/>
            <person name="Heesch S."/>
            <person name="Jabbari K."/>
            <person name="Jubin C."/>
            <person name="Kawai H."/>
            <person name="Kimura K."/>
            <person name="Kloareg B."/>
            <person name="Kupper F.C."/>
            <person name="Lang D."/>
            <person name="Le Bail A."/>
            <person name="Leblanc C."/>
            <person name="Lerouge P."/>
            <person name="Lohr M."/>
            <person name="Lopez P.J."/>
            <person name="Martens C."/>
            <person name="Maumus F."/>
            <person name="Michel G."/>
            <person name="Miranda-Saavedra D."/>
            <person name="Morales J."/>
            <person name="Moreau H."/>
            <person name="Motomura T."/>
            <person name="Nagasato C."/>
            <person name="Napoli C.A."/>
            <person name="Nelson D.R."/>
            <person name="Nyvall-Collen P."/>
            <person name="Peters A.F."/>
            <person name="Pommier C."/>
            <person name="Potin P."/>
            <person name="Poulain J."/>
            <person name="Quesneville H."/>
            <person name="Read B."/>
            <person name="Rensing S.A."/>
            <person name="Ritter A."/>
            <person name="Rousvoal S."/>
            <person name="Samanta M."/>
            <person name="Samson G."/>
            <person name="Schroeder D.C."/>
            <person name="Segurens B."/>
            <person name="Strittmatter M."/>
            <person name="Tonon T."/>
            <person name="Tregear J.W."/>
            <person name="Valentin K."/>
            <person name="von Dassow P."/>
            <person name="Yamagishi T."/>
            <person name="Van de Peer Y."/>
            <person name="Wincker P."/>
        </authorList>
    </citation>
    <scope>NUCLEOTIDE SEQUENCE [LARGE SCALE GENOMIC DNA]</scope>
    <source>
        <strain evidence="5">Ec32 / CCAP1310/4</strain>
    </source>
</reference>
<evidence type="ECO:0000256" key="1">
    <source>
        <dbReference type="ARBA" id="ARBA00022741"/>
    </source>
</evidence>